<dbReference type="GO" id="GO:0055085">
    <property type="term" value="P:transmembrane transport"/>
    <property type="evidence" value="ECO:0007669"/>
    <property type="project" value="InterPro"/>
</dbReference>
<dbReference type="EMBL" id="MJIH01000001">
    <property type="protein sequence ID" value="OLR64786.1"/>
    <property type="molecule type" value="Genomic_DNA"/>
</dbReference>
<evidence type="ECO:0000256" key="6">
    <source>
        <dbReference type="ARBA" id="ARBA00023136"/>
    </source>
</evidence>
<evidence type="ECO:0000256" key="7">
    <source>
        <dbReference type="RuleBase" id="RU363032"/>
    </source>
</evidence>
<dbReference type="SUPFAM" id="SSF161098">
    <property type="entry name" value="MetI-like"/>
    <property type="match status" value="1"/>
</dbReference>
<evidence type="ECO:0000313" key="9">
    <source>
        <dbReference type="Proteomes" id="UP000187166"/>
    </source>
</evidence>
<keyword evidence="3" id="KW-1003">Cell membrane</keyword>
<comment type="similarity">
    <text evidence="7">Belongs to the binding-protein-dependent transport system permease family.</text>
</comment>
<dbReference type="PROSITE" id="PS50928">
    <property type="entry name" value="ABC_TM1"/>
    <property type="match status" value="1"/>
</dbReference>
<sequence length="273" mass="30738">MMKKIGRHFVLIILSVITFFPLMWMMSNSFKSTESIMRKPLSFMPDFLDFRNFVGALNLAPFDLYIINSIVTSIVIVILQIITGVLLAYGMYRFSFKLKGFMFKAILLTYMLPAATTYVPSYVIIAKLNLIDTLSGIIISNAVAVFTIYMLYNTFKEVPKELIEAAEMDGASDMDILLKVVLPISKSTILTNALIQFVTMYNNYMWPSLITNSKSKYLISVGLNKFFTSQGNFGENLPLLMAGNTISVLPLLILFIVLQKWFIKGISDSGIKG</sequence>
<comment type="caution">
    <text evidence="8">The sequence shown here is derived from an EMBL/GenBank/DDBJ whole genome shotgun (WGS) entry which is preliminary data.</text>
</comment>
<dbReference type="PANTHER" id="PTHR43744:SF12">
    <property type="entry name" value="ABC TRANSPORTER PERMEASE PROTEIN MG189-RELATED"/>
    <property type="match status" value="1"/>
</dbReference>
<keyword evidence="4 7" id="KW-0812">Transmembrane</keyword>
<feature type="transmembrane region" description="Helical" evidence="7">
    <location>
        <begin position="101"/>
        <end position="125"/>
    </location>
</feature>
<evidence type="ECO:0000256" key="3">
    <source>
        <dbReference type="ARBA" id="ARBA00022475"/>
    </source>
</evidence>
<evidence type="ECO:0000256" key="5">
    <source>
        <dbReference type="ARBA" id="ARBA00022989"/>
    </source>
</evidence>
<dbReference type="InterPro" id="IPR035906">
    <property type="entry name" value="MetI-like_sf"/>
</dbReference>
<evidence type="ECO:0000313" key="8">
    <source>
        <dbReference type="EMBL" id="OLR64786.1"/>
    </source>
</evidence>
<reference evidence="8 9" key="1">
    <citation type="journal article" date="2016" name="Appl. Environ. Microbiol.">
        <title>Function and Phylogeny of Bacterial Butyryl Coenzyme A:Acetate Transferases and Their Diversity in the Proximal Colon of Swine.</title>
        <authorList>
            <person name="Trachsel J."/>
            <person name="Bayles D.O."/>
            <person name="Looft T."/>
            <person name="Levine U.Y."/>
            <person name="Allen H.K."/>
        </authorList>
    </citation>
    <scope>NUCLEOTIDE SEQUENCE [LARGE SCALE GENOMIC DNA]</scope>
    <source>
        <strain evidence="8 9">35-6-1</strain>
    </source>
</reference>
<keyword evidence="5 7" id="KW-1133">Transmembrane helix</keyword>
<evidence type="ECO:0000256" key="2">
    <source>
        <dbReference type="ARBA" id="ARBA00022448"/>
    </source>
</evidence>
<feature type="transmembrane region" description="Helical" evidence="7">
    <location>
        <begin position="137"/>
        <end position="155"/>
    </location>
</feature>
<dbReference type="Gene3D" id="1.10.3720.10">
    <property type="entry name" value="MetI-like"/>
    <property type="match status" value="1"/>
</dbReference>
<accession>A0A1U7LZR2</accession>
<dbReference type="eggNOG" id="COG0395">
    <property type="taxonomic scope" value="Bacteria"/>
</dbReference>
<proteinExistence type="inferred from homology"/>
<comment type="subcellular location">
    <subcellularLocation>
        <location evidence="1 7">Cell membrane</location>
        <topology evidence="1 7">Multi-pass membrane protein</topology>
    </subcellularLocation>
</comment>
<feature type="transmembrane region" description="Helical" evidence="7">
    <location>
        <begin position="237"/>
        <end position="258"/>
    </location>
</feature>
<dbReference type="STRING" id="1465756.BIV18_04250"/>
<organism evidence="8 9">
    <name type="scientific">Peptoniphilus porci</name>
    <dbReference type="NCBI Taxonomy" id="2652280"/>
    <lineage>
        <taxon>Bacteria</taxon>
        <taxon>Bacillati</taxon>
        <taxon>Bacillota</taxon>
        <taxon>Tissierellia</taxon>
        <taxon>Tissierellales</taxon>
        <taxon>Peptoniphilaceae</taxon>
        <taxon>Peptoniphilus</taxon>
    </lineage>
</organism>
<protein>
    <submittedName>
        <fullName evidence="8">ABC transporter permease</fullName>
    </submittedName>
</protein>
<dbReference type="AlphaFoldDB" id="A0A1U7LZR2"/>
<accession>A0A848REZ2</accession>
<dbReference type="CDD" id="cd06261">
    <property type="entry name" value="TM_PBP2"/>
    <property type="match status" value="1"/>
</dbReference>
<dbReference type="Proteomes" id="UP000187166">
    <property type="component" value="Unassembled WGS sequence"/>
</dbReference>
<gene>
    <name evidence="8" type="ORF">BIV18_04250</name>
</gene>
<dbReference type="GO" id="GO:0005886">
    <property type="term" value="C:plasma membrane"/>
    <property type="evidence" value="ECO:0007669"/>
    <property type="project" value="UniProtKB-SubCell"/>
</dbReference>
<dbReference type="RefSeq" id="WP_075659428.1">
    <property type="nucleotide sequence ID" value="NZ_JABDSR010000008.1"/>
</dbReference>
<evidence type="ECO:0000256" key="1">
    <source>
        <dbReference type="ARBA" id="ARBA00004651"/>
    </source>
</evidence>
<dbReference type="Pfam" id="PF00528">
    <property type="entry name" value="BPD_transp_1"/>
    <property type="match status" value="1"/>
</dbReference>
<evidence type="ECO:0000256" key="4">
    <source>
        <dbReference type="ARBA" id="ARBA00022692"/>
    </source>
</evidence>
<name>A0A1U7LZR2_9FIRM</name>
<keyword evidence="2 7" id="KW-0813">Transport</keyword>
<keyword evidence="9" id="KW-1185">Reference proteome</keyword>
<feature type="transmembrane region" description="Helical" evidence="7">
    <location>
        <begin position="176"/>
        <end position="198"/>
    </location>
</feature>
<keyword evidence="6 7" id="KW-0472">Membrane</keyword>
<dbReference type="InterPro" id="IPR000515">
    <property type="entry name" value="MetI-like"/>
</dbReference>
<feature type="transmembrane region" description="Helical" evidence="7">
    <location>
        <begin position="65"/>
        <end position="89"/>
    </location>
</feature>
<dbReference type="PANTHER" id="PTHR43744">
    <property type="entry name" value="ABC TRANSPORTER PERMEASE PROTEIN MG189-RELATED-RELATED"/>
    <property type="match status" value="1"/>
</dbReference>